<dbReference type="GO" id="GO:0020037">
    <property type="term" value="F:heme binding"/>
    <property type="evidence" value="ECO:0007669"/>
    <property type="project" value="InterPro"/>
</dbReference>
<feature type="transmembrane region" description="Helical" evidence="11">
    <location>
        <begin position="372"/>
        <end position="394"/>
    </location>
</feature>
<feature type="transmembrane region" description="Helical" evidence="11">
    <location>
        <begin position="69"/>
        <end position="91"/>
    </location>
</feature>
<evidence type="ECO:0000313" key="15">
    <source>
        <dbReference type="Proteomes" id="UP000315037"/>
    </source>
</evidence>
<name>A0A506ULW3_9PROT</name>
<dbReference type="GO" id="GO:0005886">
    <property type="term" value="C:plasma membrane"/>
    <property type="evidence" value="ECO:0007669"/>
    <property type="project" value="UniProtKB-SubCell"/>
</dbReference>
<dbReference type="PRINTS" id="PR01411">
    <property type="entry name" value="CCMFBIOGNSIS"/>
</dbReference>
<dbReference type="GO" id="GO:0017004">
    <property type="term" value="P:cytochrome complex assembly"/>
    <property type="evidence" value="ECO:0007669"/>
    <property type="project" value="UniProtKB-KW"/>
</dbReference>
<keyword evidence="15" id="KW-1185">Reference proteome</keyword>
<evidence type="ECO:0000256" key="7">
    <source>
        <dbReference type="ARBA" id="ARBA00022989"/>
    </source>
</evidence>
<feature type="compositionally biased region" description="Basic and acidic residues" evidence="10">
    <location>
        <begin position="15"/>
        <end position="32"/>
    </location>
</feature>
<comment type="subcellular location">
    <subcellularLocation>
        <location evidence="1">Cell inner membrane</location>
        <topology evidence="1">Multi-pass membrane protein</topology>
    </subcellularLocation>
</comment>
<evidence type="ECO:0000256" key="3">
    <source>
        <dbReference type="ARBA" id="ARBA00022475"/>
    </source>
</evidence>
<evidence type="ECO:0000256" key="9">
    <source>
        <dbReference type="ARBA" id="ARBA00037230"/>
    </source>
</evidence>
<feature type="transmembrane region" description="Helical" evidence="11">
    <location>
        <begin position="457"/>
        <end position="476"/>
    </location>
</feature>
<comment type="similarity">
    <text evidence="2">Belongs to the CcmF/CycK/Ccl1/NrfE/CcsA family.</text>
</comment>
<keyword evidence="4" id="KW-0997">Cell inner membrane</keyword>
<keyword evidence="8 11" id="KW-0472">Membrane</keyword>
<evidence type="ECO:0000256" key="6">
    <source>
        <dbReference type="ARBA" id="ARBA00022748"/>
    </source>
</evidence>
<keyword evidence="14" id="KW-0456">Lyase</keyword>
<feature type="transmembrane region" description="Helical" evidence="11">
    <location>
        <begin position="188"/>
        <end position="207"/>
    </location>
</feature>
<gene>
    <name evidence="14" type="ORF">E3202_07440</name>
</gene>
<protein>
    <submittedName>
        <fullName evidence="14">Heme lyase CcmF/NrfE family subunit</fullName>
    </submittedName>
</protein>
<feature type="compositionally biased region" description="Pro residues" evidence="10">
    <location>
        <begin position="1"/>
        <end position="10"/>
    </location>
</feature>
<evidence type="ECO:0000256" key="5">
    <source>
        <dbReference type="ARBA" id="ARBA00022692"/>
    </source>
</evidence>
<keyword evidence="7 11" id="KW-1133">Transmembrane helix</keyword>
<evidence type="ECO:0000259" key="13">
    <source>
        <dbReference type="Pfam" id="PF16327"/>
    </source>
</evidence>
<feature type="transmembrane region" description="Helical" evidence="11">
    <location>
        <begin position="488"/>
        <end position="506"/>
    </location>
</feature>
<feature type="transmembrane region" description="Helical" evidence="11">
    <location>
        <begin position="512"/>
        <end position="530"/>
    </location>
</feature>
<feature type="domain" description="Cytochrome c-type biogenesis protein CcmF C-terminal" evidence="13">
    <location>
        <begin position="378"/>
        <end position="709"/>
    </location>
</feature>
<evidence type="ECO:0000256" key="10">
    <source>
        <dbReference type="SAM" id="MobiDB-lite"/>
    </source>
</evidence>
<feature type="transmembrane region" description="Helical" evidence="11">
    <location>
        <begin position="238"/>
        <end position="258"/>
    </location>
</feature>
<keyword evidence="5 11" id="KW-0812">Transmembrane</keyword>
<evidence type="ECO:0000259" key="12">
    <source>
        <dbReference type="Pfam" id="PF01578"/>
    </source>
</evidence>
<evidence type="ECO:0000256" key="4">
    <source>
        <dbReference type="ARBA" id="ARBA00022519"/>
    </source>
</evidence>
<dbReference type="GO" id="GO:0016829">
    <property type="term" value="F:lyase activity"/>
    <property type="evidence" value="ECO:0007669"/>
    <property type="project" value="UniProtKB-KW"/>
</dbReference>
<feature type="region of interest" description="Disordered" evidence="10">
    <location>
        <begin position="1"/>
        <end position="40"/>
    </location>
</feature>
<feature type="transmembrane region" description="Helical" evidence="11">
    <location>
        <begin position="687"/>
        <end position="708"/>
    </location>
</feature>
<dbReference type="InterPro" id="IPR032523">
    <property type="entry name" value="CcmF_C"/>
</dbReference>
<proteinExistence type="inferred from homology"/>
<feature type="transmembrane region" description="Helical" evidence="11">
    <location>
        <begin position="312"/>
        <end position="328"/>
    </location>
</feature>
<evidence type="ECO:0000256" key="1">
    <source>
        <dbReference type="ARBA" id="ARBA00004429"/>
    </source>
</evidence>
<evidence type="ECO:0000313" key="14">
    <source>
        <dbReference type="EMBL" id="TPW34318.1"/>
    </source>
</evidence>
<evidence type="ECO:0000256" key="11">
    <source>
        <dbReference type="SAM" id="Phobius"/>
    </source>
</evidence>
<feature type="transmembrane region" description="Helical" evidence="11">
    <location>
        <begin position="340"/>
        <end position="360"/>
    </location>
</feature>
<evidence type="ECO:0000256" key="8">
    <source>
        <dbReference type="ARBA" id="ARBA00023136"/>
    </source>
</evidence>
<dbReference type="PRINTS" id="PR01410">
    <property type="entry name" value="CCBIOGENESIS"/>
</dbReference>
<feature type="transmembrane region" description="Helical" evidence="11">
    <location>
        <begin position="415"/>
        <end position="437"/>
    </location>
</feature>
<dbReference type="EMBL" id="SORZ01000002">
    <property type="protein sequence ID" value="TPW34318.1"/>
    <property type="molecule type" value="Genomic_DNA"/>
</dbReference>
<dbReference type="Pfam" id="PF01578">
    <property type="entry name" value="Cytochrom_C_asm"/>
    <property type="match status" value="1"/>
</dbReference>
<accession>A0A506ULW3</accession>
<organism evidence="14 15">
    <name type="scientific">Oecophyllibacter saccharovorans</name>
    <dbReference type="NCBI Taxonomy" id="2558360"/>
    <lineage>
        <taxon>Bacteria</taxon>
        <taxon>Pseudomonadati</taxon>
        <taxon>Pseudomonadota</taxon>
        <taxon>Alphaproteobacteria</taxon>
        <taxon>Acetobacterales</taxon>
        <taxon>Acetobacteraceae</taxon>
        <taxon>Oecophyllibacter</taxon>
    </lineage>
</organism>
<dbReference type="PANTHER" id="PTHR43653">
    <property type="entry name" value="CYTOCHROME C ASSEMBLY PROTEIN-RELATED"/>
    <property type="match status" value="1"/>
</dbReference>
<dbReference type="InterPro" id="IPR003567">
    <property type="entry name" value="Cyt_c_biogenesis"/>
</dbReference>
<dbReference type="NCBIfam" id="TIGR00353">
    <property type="entry name" value="nrfE"/>
    <property type="match status" value="1"/>
</dbReference>
<feature type="transmembrane region" description="Helical" evidence="11">
    <location>
        <begin position="551"/>
        <end position="573"/>
    </location>
</feature>
<dbReference type="NCBIfam" id="NF007691">
    <property type="entry name" value="PRK10369.1"/>
    <property type="match status" value="1"/>
</dbReference>
<feature type="domain" description="Cytochrome c assembly protein" evidence="12">
    <location>
        <begin position="150"/>
        <end position="358"/>
    </location>
</feature>
<dbReference type="Proteomes" id="UP000315037">
    <property type="component" value="Unassembled WGS sequence"/>
</dbReference>
<comment type="caution">
    <text evidence="14">The sequence shown here is derived from an EMBL/GenBank/DDBJ whole genome shotgun (WGS) entry which is preliminary data.</text>
</comment>
<reference evidence="14 15" key="1">
    <citation type="submission" date="2019-03" db="EMBL/GenBank/DDBJ databases">
        <title>The complete genome sequence of Neokomagataea sp. Jb2 NBRC113641.</title>
        <authorList>
            <person name="Chua K.-O."/>
            <person name="Chan K.-G."/>
            <person name="See-Too W.-S."/>
        </authorList>
    </citation>
    <scope>NUCLEOTIDE SEQUENCE [LARGE SCALE GENOMIC DNA]</scope>
    <source>
        <strain evidence="14 15">Jb2</strain>
    </source>
</reference>
<sequence length="721" mass="77611">MGPPLRPAPQPCAMARHDRIPSCPTRPDEPGHGRGPSAPALMEGIAPQHLRALQPAAWQWFLSPENGHFALALACAFACAQCLLPALGARLREPRLARLGGGLAWSQALCLVMAFLCLGTAAVQDDFSVRSVAENSARAKPLLYKVAGLWGNHEGSLLLWLLVLALCAALLATTARRAQLPLFLQARVLAILGGISAAFGLFCLLTSSPFGRLLPPPADGAGMNPMLQDPGLAFHPPLLYLGYVGLAVPFAFAVAGLMEKRVTPRWGGWMKPWVLASWGFLTCGITLGSWWSYYVLGWGGYWFWDPVENASLIPWLSSTALLHSTIAVEKRDVLKSWSLLLAIASFSFSLAGTFLVRSGILNSVHAFASDPARGVFLLLILGVISGGALALFAWRAPQFPAERGFPLLTREGALVLNNILLCTLCAIVLVGTLYPPFVQLLFSRTLSVGKPFFDSTTIPVFLLLLLLLGIVCALGWRYTKPASVLRALRLPALLGCLAFPLALIWLAAFPPALCAALAVWVLAATVLELQRRWQVNRRAGRAHRSLPASQWAMALAHMGVAVSVLGMCGMSAARHDIVELPVGGSVSFAGRCWKLAAVSPVQGPNYRAERAMLQVSRPACAAGPEKTFLRLTPERRFFPLQDQTLAQVALHITPLGDLYAVLGPSRLLATRHGKQLVWVLRLHDNPLAVWIWAGGLFMALGAVVALLGRSRRPAVAARGEG</sequence>
<dbReference type="PANTHER" id="PTHR43653:SF1">
    <property type="entry name" value="CYTOCHROME C-TYPE BIOGENESIS PROTEIN CCMF"/>
    <property type="match status" value="1"/>
</dbReference>
<keyword evidence="6" id="KW-0201">Cytochrome c-type biogenesis</keyword>
<dbReference type="InterPro" id="IPR003568">
    <property type="entry name" value="Cyt_c_biogenesis_CcmF"/>
</dbReference>
<dbReference type="GO" id="GO:0015232">
    <property type="term" value="F:heme transmembrane transporter activity"/>
    <property type="evidence" value="ECO:0007669"/>
    <property type="project" value="InterPro"/>
</dbReference>
<dbReference type="Pfam" id="PF16327">
    <property type="entry name" value="CcmF_C"/>
    <property type="match status" value="1"/>
</dbReference>
<dbReference type="AlphaFoldDB" id="A0A506ULW3"/>
<feature type="transmembrane region" description="Helical" evidence="11">
    <location>
        <begin position="270"/>
        <end position="292"/>
    </location>
</feature>
<evidence type="ECO:0000256" key="2">
    <source>
        <dbReference type="ARBA" id="ARBA00009186"/>
    </source>
</evidence>
<feature type="transmembrane region" description="Helical" evidence="11">
    <location>
        <begin position="157"/>
        <end position="176"/>
    </location>
</feature>
<dbReference type="InterPro" id="IPR002541">
    <property type="entry name" value="Cyt_c_assembly"/>
</dbReference>
<keyword evidence="3" id="KW-1003">Cell membrane</keyword>
<feature type="transmembrane region" description="Helical" evidence="11">
    <location>
        <begin position="103"/>
        <end position="123"/>
    </location>
</feature>
<comment type="function">
    <text evidence="9">Required for the biogenesis of c-type cytochromes. Possible subunit of a heme lyase.</text>
</comment>